<dbReference type="EMBL" id="JAPKFM010000004">
    <property type="protein sequence ID" value="MCX2963541.1"/>
    <property type="molecule type" value="Genomic_DNA"/>
</dbReference>
<sequence>MGSIDDVGVALEYAARCFGSEGFVILCDSALHHGKLTVDDLAAEFRHAPDSIRRLIDKCDRRAASGTETAARLRLRAAGMKVEVQHYVPGMGYVDLLIGDRLALELDSRDHHTGESGYESDRRRDRKVVADGLIPLRLTYGQVFREWDETFADIQRIVRQNIHRRRPS</sequence>
<name>A0A9X3D4E5_9ACTN</name>
<reference evidence="1" key="1">
    <citation type="submission" date="2022-10" db="EMBL/GenBank/DDBJ databases">
        <title>WGS of marine actinomycetes from Thailand.</title>
        <authorList>
            <person name="Thawai C."/>
        </authorList>
    </citation>
    <scope>NUCLEOTIDE SEQUENCE</scope>
    <source>
        <strain evidence="1">SW21</strain>
    </source>
</reference>
<accession>A0A9X3D4E5</accession>
<comment type="caution">
    <text evidence="1">The sequence shown here is derived from an EMBL/GenBank/DDBJ whole genome shotgun (WGS) entry which is preliminary data.</text>
</comment>
<evidence type="ECO:0000313" key="1">
    <source>
        <dbReference type="EMBL" id="MCX2963541.1"/>
    </source>
</evidence>
<evidence type="ECO:0000313" key="2">
    <source>
        <dbReference type="Proteomes" id="UP001143347"/>
    </source>
</evidence>
<dbReference type="RefSeq" id="WP_266060907.1">
    <property type="nucleotide sequence ID" value="NZ_JAPKFM010000004.1"/>
</dbReference>
<dbReference type="AlphaFoldDB" id="A0A9X3D4E5"/>
<evidence type="ECO:0008006" key="3">
    <source>
        <dbReference type="Google" id="ProtNLM"/>
    </source>
</evidence>
<organism evidence="1 2">
    <name type="scientific">Gordonia aquimaris</name>
    <dbReference type="NCBI Taxonomy" id="2984863"/>
    <lineage>
        <taxon>Bacteria</taxon>
        <taxon>Bacillati</taxon>
        <taxon>Actinomycetota</taxon>
        <taxon>Actinomycetes</taxon>
        <taxon>Mycobacteriales</taxon>
        <taxon>Gordoniaceae</taxon>
        <taxon>Gordonia</taxon>
    </lineage>
</organism>
<protein>
    <recommendedName>
        <fullName evidence="3">DUF559 domain-containing protein</fullName>
    </recommendedName>
</protein>
<gene>
    <name evidence="1" type="ORF">OSB52_05475</name>
</gene>
<proteinExistence type="predicted"/>
<dbReference type="Proteomes" id="UP001143347">
    <property type="component" value="Unassembled WGS sequence"/>
</dbReference>
<dbReference type="Gene3D" id="3.40.960.10">
    <property type="entry name" value="VSR Endonuclease"/>
    <property type="match status" value="1"/>
</dbReference>
<keyword evidence="2" id="KW-1185">Reference proteome</keyword>